<feature type="compositionally biased region" description="Basic residues" evidence="1">
    <location>
        <begin position="59"/>
        <end position="68"/>
    </location>
</feature>
<feature type="region of interest" description="Disordered" evidence="1">
    <location>
        <begin position="40"/>
        <end position="77"/>
    </location>
</feature>
<dbReference type="RefSeq" id="WP_059144131.1">
    <property type="nucleotide sequence ID" value="NZ_LLZJ01000155.1"/>
</dbReference>
<feature type="compositionally biased region" description="Basic and acidic residues" evidence="1">
    <location>
        <begin position="40"/>
        <end position="56"/>
    </location>
</feature>
<proteinExistence type="predicted"/>
<name>A0A0X3X096_STRVO</name>
<dbReference type="AlphaFoldDB" id="A0A0X3X096"/>
<dbReference type="Proteomes" id="UP000053413">
    <property type="component" value="Unassembled WGS sequence"/>
</dbReference>
<evidence type="ECO:0000313" key="3">
    <source>
        <dbReference type="Proteomes" id="UP000053413"/>
    </source>
</evidence>
<dbReference type="EMBL" id="LLZJ01000155">
    <property type="protein sequence ID" value="KUL61936.1"/>
    <property type="molecule type" value="Genomic_DNA"/>
</dbReference>
<organism evidence="2 3">
    <name type="scientific">Streptomyces violaceusniger</name>
    <dbReference type="NCBI Taxonomy" id="68280"/>
    <lineage>
        <taxon>Bacteria</taxon>
        <taxon>Bacillati</taxon>
        <taxon>Actinomycetota</taxon>
        <taxon>Actinomycetes</taxon>
        <taxon>Kitasatosporales</taxon>
        <taxon>Streptomycetaceae</taxon>
        <taxon>Streptomyces</taxon>
        <taxon>Streptomyces violaceusniger group</taxon>
    </lineage>
</organism>
<comment type="caution">
    <text evidence="2">The sequence shown here is derived from an EMBL/GenBank/DDBJ whole genome shotgun (WGS) entry which is preliminary data.</text>
</comment>
<sequence>MDAFRETLVTRENTMLHHELHRIREAELLREAAAHRLVRDAVEESGGRSAEREPGGRVRPVRRWRGQRSPRSYRTAA</sequence>
<gene>
    <name evidence="2" type="ORF">ADL28_14340</name>
</gene>
<evidence type="ECO:0000256" key="1">
    <source>
        <dbReference type="SAM" id="MobiDB-lite"/>
    </source>
</evidence>
<protein>
    <submittedName>
        <fullName evidence="2">Uncharacterized protein</fullName>
    </submittedName>
</protein>
<accession>A0A0X3X096</accession>
<evidence type="ECO:0000313" key="2">
    <source>
        <dbReference type="EMBL" id="KUL61936.1"/>
    </source>
</evidence>
<reference evidence="3" key="1">
    <citation type="submission" date="2015-10" db="EMBL/GenBank/DDBJ databases">
        <authorList>
            <person name="Ju K.-S."/>
            <person name="Doroghazi J.R."/>
            <person name="Metcalf W.W."/>
        </authorList>
    </citation>
    <scope>NUCLEOTIDE SEQUENCE [LARGE SCALE GENOMIC DNA]</scope>
    <source>
        <strain evidence="3">NRRL F-8817</strain>
    </source>
</reference>